<sequence>MDDLYSNQEARLRFEAYSRLQASAVAFGESLAIPEIVAIGGQSDGKSTLLEAFLGFRFNVREVEMGTRRPLIVMMVHDPSAETPRCRLQEEDSEEYGPPIVPETAVAAAIKAMTEKHLAQTGGTVSAKPIVLRAEYAYCPNLTIIDTPGFILKARQGEGESTPDDILAMVKAQAAPSHRLILFLQQSSVEWASSLWMHVVQELDPEFKRTVVVASKFDNRLKEFGERWEVDRYLSAAGYLSANVRPFFVALPKERALCSSSEWRSQIQGVDRDVLSHLQHNIAGGFDQERFGGSIGFGNLKRYLEEELAKKYRDAAPATLALLQDRCAKLSAELALAESKLHAMQDVTSLRTAAMKHVGQLAGLFSSMLLDGAATPELVQQGYTTEEERSASGLSQWPGVQGLKDPPHAQLQLFGGAAFERCMSEFQTAVTSLSFPGVAQAHVANVVLAAGLRGQGGAAAAEQAARQVARAQAKALLLPLLDTAIARLAAVLRRTWQLAVDHAVPEDNPMRPYVAFNAELRAAFQGCVARMEEHCAALVRHELEVATSAFARRISLATLSLEDDADEDENVPPGQHTQVLPDRAGHSIPPPTQILHERDVHASQMTVPETPSPDVLAAKRNRRHNLARQATVGAMKAKSKQHGEGQYSSVHRLAEAHFMHIREAVAQESAPATLKAAFLEPISRSLATDLSVHLFARTDQHFMSWFTSPGAVEVMHAKRDALARKAEGLIKCKEDFSELARCL</sequence>
<dbReference type="Pfam" id="PF00350">
    <property type="entry name" value="Dynamin_N"/>
    <property type="match status" value="1"/>
</dbReference>
<keyword evidence="5" id="KW-1185">Reference proteome</keyword>
<dbReference type="InterPro" id="IPR022812">
    <property type="entry name" value="Dynamin"/>
</dbReference>
<feature type="region of interest" description="Disordered" evidence="2">
    <location>
        <begin position="564"/>
        <end position="592"/>
    </location>
</feature>
<dbReference type="PANTHER" id="PTHR11566">
    <property type="entry name" value="DYNAMIN"/>
    <property type="match status" value="1"/>
</dbReference>
<evidence type="ECO:0000256" key="2">
    <source>
        <dbReference type="SAM" id="MobiDB-lite"/>
    </source>
</evidence>
<evidence type="ECO:0000313" key="5">
    <source>
        <dbReference type="Proteomes" id="UP001497392"/>
    </source>
</evidence>
<feature type="coiled-coil region" evidence="1">
    <location>
        <begin position="320"/>
        <end position="347"/>
    </location>
</feature>
<name>A0ABP1FFL3_9CHLO</name>
<accession>A0ABP1FFL3</accession>
<comment type="caution">
    <text evidence="4">The sequence shown here is derived from an EMBL/GenBank/DDBJ whole genome shotgun (WGS) entry which is preliminary data.</text>
</comment>
<dbReference type="InterPro" id="IPR045063">
    <property type="entry name" value="Dynamin_N"/>
</dbReference>
<organism evidence="4 5">
    <name type="scientific">Coccomyxa viridis</name>
    <dbReference type="NCBI Taxonomy" id="1274662"/>
    <lineage>
        <taxon>Eukaryota</taxon>
        <taxon>Viridiplantae</taxon>
        <taxon>Chlorophyta</taxon>
        <taxon>core chlorophytes</taxon>
        <taxon>Trebouxiophyceae</taxon>
        <taxon>Trebouxiophyceae incertae sedis</taxon>
        <taxon>Coccomyxaceae</taxon>
        <taxon>Coccomyxa</taxon>
    </lineage>
</organism>
<keyword evidence="1" id="KW-0175">Coiled coil</keyword>
<reference evidence="4 5" key="1">
    <citation type="submission" date="2024-06" db="EMBL/GenBank/DDBJ databases">
        <authorList>
            <person name="Kraege A."/>
            <person name="Thomma B."/>
        </authorList>
    </citation>
    <scope>NUCLEOTIDE SEQUENCE [LARGE SCALE GENOMIC DNA]</scope>
</reference>
<dbReference type="Gene3D" id="3.40.50.300">
    <property type="entry name" value="P-loop containing nucleotide triphosphate hydrolases"/>
    <property type="match status" value="1"/>
</dbReference>
<dbReference type="InterPro" id="IPR001401">
    <property type="entry name" value="Dynamin_GTPase"/>
</dbReference>
<dbReference type="Proteomes" id="UP001497392">
    <property type="component" value="Unassembled WGS sequence"/>
</dbReference>
<dbReference type="SMART" id="SM00053">
    <property type="entry name" value="DYNc"/>
    <property type="match status" value="1"/>
</dbReference>
<evidence type="ECO:0000259" key="3">
    <source>
        <dbReference type="PROSITE" id="PS51718"/>
    </source>
</evidence>
<dbReference type="PROSITE" id="PS51718">
    <property type="entry name" value="G_DYNAMIN_2"/>
    <property type="match status" value="1"/>
</dbReference>
<dbReference type="InterPro" id="IPR030381">
    <property type="entry name" value="G_DYNAMIN_dom"/>
</dbReference>
<dbReference type="SUPFAM" id="SSF52540">
    <property type="entry name" value="P-loop containing nucleoside triphosphate hydrolases"/>
    <property type="match status" value="1"/>
</dbReference>
<protein>
    <submittedName>
        <fullName evidence="4">G399 protein</fullName>
    </submittedName>
</protein>
<dbReference type="CDD" id="cd08771">
    <property type="entry name" value="DLP_1"/>
    <property type="match status" value="1"/>
</dbReference>
<evidence type="ECO:0000256" key="1">
    <source>
        <dbReference type="SAM" id="Coils"/>
    </source>
</evidence>
<proteinExistence type="predicted"/>
<dbReference type="EMBL" id="CAXHTA020000001">
    <property type="protein sequence ID" value="CAL5218690.1"/>
    <property type="molecule type" value="Genomic_DNA"/>
</dbReference>
<feature type="domain" description="Dynamin-type G" evidence="3">
    <location>
        <begin position="30"/>
        <end position="317"/>
    </location>
</feature>
<evidence type="ECO:0000313" key="4">
    <source>
        <dbReference type="EMBL" id="CAL5218690.1"/>
    </source>
</evidence>
<dbReference type="InterPro" id="IPR027417">
    <property type="entry name" value="P-loop_NTPase"/>
</dbReference>
<gene>
    <name evidence="4" type="primary">g399</name>
    <name evidence="4" type="ORF">VP750_LOCUS349</name>
</gene>
<dbReference type="PRINTS" id="PR00195">
    <property type="entry name" value="DYNAMIN"/>
</dbReference>
<dbReference type="PANTHER" id="PTHR11566:SF169">
    <property type="entry name" value="DYNAMIN-LIKE PROTEIN C"/>
    <property type="match status" value="1"/>
</dbReference>